<dbReference type="Proteomes" id="UP000070404">
    <property type="component" value="Unassembled WGS sequence"/>
</dbReference>
<dbReference type="InterPro" id="IPR028098">
    <property type="entry name" value="Glyco_trans_4-like_N"/>
</dbReference>
<dbReference type="CDD" id="cd03801">
    <property type="entry name" value="GT4_PimA-like"/>
    <property type="match status" value="1"/>
</dbReference>
<name>A0A133VLC4_9EURY</name>
<evidence type="ECO:0000259" key="1">
    <source>
        <dbReference type="Pfam" id="PF00534"/>
    </source>
</evidence>
<evidence type="ECO:0000313" key="3">
    <source>
        <dbReference type="EMBL" id="KXB07235.1"/>
    </source>
</evidence>
<evidence type="ECO:0000259" key="2">
    <source>
        <dbReference type="Pfam" id="PF13439"/>
    </source>
</evidence>
<evidence type="ECO:0000313" key="4">
    <source>
        <dbReference type="Proteomes" id="UP000070404"/>
    </source>
</evidence>
<dbReference type="AlphaFoldDB" id="A0A133VLC4"/>
<feature type="domain" description="Glycosyltransferase subfamily 4-like N-terminal" evidence="2">
    <location>
        <begin position="2"/>
        <end position="153"/>
    </location>
</feature>
<dbReference type="Pfam" id="PF00534">
    <property type="entry name" value="Glycos_transf_1"/>
    <property type="match status" value="1"/>
</dbReference>
<comment type="caution">
    <text evidence="3">The sequence shown here is derived from an EMBL/GenBank/DDBJ whole genome shotgun (WGS) entry which is preliminary data.</text>
</comment>
<feature type="domain" description="Glycosyl transferase family 1" evidence="1">
    <location>
        <begin position="164"/>
        <end position="320"/>
    </location>
</feature>
<evidence type="ECO:0008006" key="5">
    <source>
        <dbReference type="Google" id="ProtNLM"/>
    </source>
</evidence>
<gene>
    <name evidence="3" type="ORF">AKJ52_00710</name>
</gene>
<dbReference type="PANTHER" id="PTHR12526">
    <property type="entry name" value="GLYCOSYLTRANSFERASE"/>
    <property type="match status" value="1"/>
</dbReference>
<dbReference type="Pfam" id="PF13439">
    <property type="entry name" value="Glyco_transf_4"/>
    <property type="match status" value="1"/>
</dbReference>
<protein>
    <recommendedName>
        <fullName evidence="5">Glycosyl transferase family 1 domain-containing protein</fullName>
    </recommendedName>
</protein>
<keyword evidence="4" id="KW-1185">Reference proteome</keyword>
<dbReference type="SUPFAM" id="SSF53756">
    <property type="entry name" value="UDP-Glycosyltransferase/glycogen phosphorylase"/>
    <property type="match status" value="1"/>
</dbReference>
<organism evidence="3 4">
    <name type="scientific">candidate division MSBL1 archaeon SCGC-AAA382C18</name>
    <dbReference type="NCBI Taxonomy" id="1698281"/>
    <lineage>
        <taxon>Archaea</taxon>
        <taxon>Methanobacteriati</taxon>
        <taxon>Methanobacteriota</taxon>
        <taxon>candidate division MSBL1</taxon>
    </lineage>
</organism>
<dbReference type="InterPro" id="IPR001296">
    <property type="entry name" value="Glyco_trans_1"/>
</dbReference>
<sequence>MRGAQKRFHKISKELASQNVKFHVIKDPPKLYEFCTEILINPRVKNSRLGDLIWVILSFLVGFKMTVKRHYDLILIPAESLYDFLPGVVLSKLLRVPLLQIVHHVGPYSMFWIKSHIFRKADGRIVLSESMKNKLREYGLENNYISKNGIPLDKISSICADSSDKRYDAAYLGGIMKYKGIPTLIKSWRKVVEKIAEAKLIIMGKGSYLKEAKKLAEELNISDNIEFAGWVSEKEKYKNLKSSKLFVLPSEAEGFPLAVGEALACGVPVICSDIKSVKDNYQDCEAVIFRKTEKEKIAESILGLLDNEEKRIELKSEAKKFAQNFSWAKAAERDLEIFEKIIESS</sequence>
<dbReference type="PANTHER" id="PTHR12526:SF630">
    <property type="entry name" value="GLYCOSYLTRANSFERASE"/>
    <property type="match status" value="1"/>
</dbReference>
<proteinExistence type="predicted"/>
<dbReference type="Gene3D" id="3.40.50.2000">
    <property type="entry name" value="Glycogen Phosphorylase B"/>
    <property type="match status" value="2"/>
</dbReference>
<dbReference type="EMBL" id="LHYF01000006">
    <property type="protein sequence ID" value="KXB07235.1"/>
    <property type="molecule type" value="Genomic_DNA"/>
</dbReference>
<reference evidence="3 4" key="1">
    <citation type="journal article" date="2016" name="Sci. Rep.">
        <title>Metabolic traits of an uncultured archaeal lineage -MSBL1- from brine pools of the Red Sea.</title>
        <authorList>
            <person name="Mwirichia R."/>
            <person name="Alam I."/>
            <person name="Rashid M."/>
            <person name="Vinu M."/>
            <person name="Ba-Alawi W."/>
            <person name="Anthony Kamau A."/>
            <person name="Kamanda Ngugi D."/>
            <person name="Goker M."/>
            <person name="Klenk H.P."/>
            <person name="Bajic V."/>
            <person name="Stingl U."/>
        </authorList>
    </citation>
    <scope>NUCLEOTIDE SEQUENCE [LARGE SCALE GENOMIC DNA]</scope>
    <source>
        <strain evidence="3">SCGC-AAA382C18</strain>
    </source>
</reference>
<accession>A0A133VLC4</accession>
<dbReference type="GO" id="GO:0016757">
    <property type="term" value="F:glycosyltransferase activity"/>
    <property type="evidence" value="ECO:0007669"/>
    <property type="project" value="InterPro"/>
</dbReference>